<dbReference type="EMBL" id="FOLW01000014">
    <property type="protein sequence ID" value="SFD34829.1"/>
    <property type="molecule type" value="Genomic_DNA"/>
</dbReference>
<dbReference type="CDD" id="cd06578">
    <property type="entry name" value="HemD"/>
    <property type="match status" value="1"/>
</dbReference>
<name>A0AAJ4WD77_9GAMM</name>
<comment type="function">
    <text evidence="6 9">Catalyzes cyclization of the linear tetrapyrrole, hydroxymethylbilane, to the macrocyclic uroporphyrinogen III.</text>
</comment>
<reference evidence="11 12" key="1">
    <citation type="submission" date="2016-10" db="EMBL/GenBank/DDBJ databases">
        <authorList>
            <person name="Varghese N."/>
            <person name="Submissions S."/>
        </authorList>
    </citation>
    <scope>NUCLEOTIDE SEQUENCE [LARGE SCALE GENOMIC DNA]</scope>
    <source>
        <strain evidence="11 12">DSM 5563</strain>
    </source>
</reference>
<organism evidence="11 12">
    <name type="scientific">Pragia fontium DSM 5563 = ATCC 49100</name>
    <dbReference type="NCBI Taxonomy" id="1122977"/>
    <lineage>
        <taxon>Bacteria</taxon>
        <taxon>Pseudomonadati</taxon>
        <taxon>Pseudomonadota</taxon>
        <taxon>Gammaproteobacteria</taxon>
        <taxon>Enterobacterales</taxon>
        <taxon>Budviciaceae</taxon>
        <taxon>Pragia</taxon>
    </lineage>
</organism>
<evidence type="ECO:0000313" key="11">
    <source>
        <dbReference type="EMBL" id="SFD34829.1"/>
    </source>
</evidence>
<dbReference type="GO" id="GO:0006782">
    <property type="term" value="P:protoporphyrinogen IX biosynthetic process"/>
    <property type="evidence" value="ECO:0007669"/>
    <property type="project" value="UniProtKB-UniRule"/>
</dbReference>
<comment type="similarity">
    <text evidence="2 9">Belongs to the uroporphyrinogen-III synthase family.</text>
</comment>
<dbReference type="Pfam" id="PF02602">
    <property type="entry name" value="HEM4"/>
    <property type="match status" value="1"/>
</dbReference>
<dbReference type="NCBIfam" id="NF004582">
    <property type="entry name" value="PRK05928.1-1"/>
    <property type="match status" value="1"/>
</dbReference>
<keyword evidence="5 9" id="KW-0627">Porphyrin biosynthesis</keyword>
<evidence type="ECO:0000256" key="4">
    <source>
        <dbReference type="ARBA" id="ARBA00023239"/>
    </source>
</evidence>
<dbReference type="GO" id="GO:0004852">
    <property type="term" value="F:uroporphyrinogen-III synthase activity"/>
    <property type="evidence" value="ECO:0007669"/>
    <property type="project" value="UniProtKB-UniRule"/>
</dbReference>
<evidence type="ECO:0000256" key="9">
    <source>
        <dbReference type="RuleBase" id="RU366031"/>
    </source>
</evidence>
<dbReference type="PANTHER" id="PTHR38042:SF1">
    <property type="entry name" value="UROPORPHYRINOGEN-III SYNTHASE, CHLOROPLASTIC"/>
    <property type="match status" value="1"/>
</dbReference>
<accession>A0AAJ4WD77</accession>
<gene>
    <name evidence="11" type="ORF">SAMN02745723_11444</name>
</gene>
<dbReference type="EC" id="4.2.1.75" evidence="3 9"/>
<evidence type="ECO:0000256" key="2">
    <source>
        <dbReference type="ARBA" id="ARBA00008133"/>
    </source>
</evidence>
<evidence type="ECO:0000256" key="1">
    <source>
        <dbReference type="ARBA" id="ARBA00004772"/>
    </source>
</evidence>
<comment type="caution">
    <text evidence="11">The sequence shown here is derived from an EMBL/GenBank/DDBJ whole genome shotgun (WGS) entry which is preliminary data.</text>
</comment>
<proteinExistence type="inferred from homology"/>
<evidence type="ECO:0000256" key="8">
    <source>
        <dbReference type="ARBA" id="ARBA00048617"/>
    </source>
</evidence>
<evidence type="ECO:0000259" key="10">
    <source>
        <dbReference type="Pfam" id="PF02602"/>
    </source>
</evidence>
<evidence type="ECO:0000256" key="5">
    <source>
        <dbReference type="ARBA" id="ARBA00023244"/>
    </source>
</evidence>
<dbReference type="PANTHER" id="PTHR38042">
    <property type="entry name" value="UROPORPHYRINOGEN-III SYNTHASE, CHLOROPLASTIC"/>
    <property type="match status" value="1"/>
</dbReference>
<feature type="domain" description="Tetrapyrrole biosynthesis uroporphyrinogen III synthase" evidence="10">
    <location>
        <begin position="14"/>
        <end position="241"/>
    </location>
</feature>
<dbReference type="GO" id="GO:0006780">
    <property type="term" value="P:uroporphyrinogen III biosynthetic process"/>
    <property type="evidence" value="ECO:0007669"/>
    <property type="project" value="UniProtKB-UniRule"/>
</dbReference>
<comment type="pathway">
    <text evidence="1 9">Porphyrin-containing compound metabolism; protoporphyrin-IX biosynthesis; coproporphyrinogen-III from 5-aminolevulinate: step 3/4.</text>
</comment>
<protein>
    <recommendedName>
        <fullName evidence="7 9">Uroporphyrinogen-III synthase</fullName>
        <ecNumber evidence="3 9">4.2.1.75</ecNumber>
    </recommendedName>
</protein>
<dbReference type="AlphaFoldDB" id="A0AAJ4WD77"/>
<evidence type="ECO:0000256" key="3">
    <source>
        <dbReference type="ARBA" id="ARBA00013109"/>
    </source>
</evidence>
<dbReference type="Proteomes" id="UP000226420">
    <property type="component" value="Unassembled WGS sequence"/>
</dbReference>
<sequence length="247" mass="28247">MSILITRPSPMGEALVKQLIEQGREAYHTPLITFSPGRELDKLPDYLANLREDDIIIAASQHAVHYAQDLLKHKQQSWPENCRYFAIGYKTATELQQATRFTVHWPEGREISEQLLELPQLQQVAGKNILILRGNGGRQLLAETLQKRGASVTFCECYQRNPIAYHGDDLCRYWQQISINILVITSGEMLQQLYELVPTGYRNWLLNCHLLIVSERLADQAKNLGWTQCHIADNADNDALLRALQQI</sequence>
<dbReference type="RefSeq" id="WP_074824583.1">
    <property type="nucleotide sequence ID" value="NZ_FOLW01000014.1"/>
</dbReference>
<dbReference type="InterPro" id="IPR036108">
    <property type="entry name" value="4pyrrol_syn_uPrphyn_synt_sf"/>
</dbReference>
<evidence type="ECO:0000256" key="7">
    <source>
        <dbReference type="ARBA" id="ARBA00040167"/>
    </source>
</evidence>
<dbReference type="InterPro" id="IPR003754">
    <property type="entry name" value="4pyrrol_synth_uPrphyn_synth"/>
</dbReference>
<evidence type="ECO:0000313" key="12">
    <source>
        <dbReference type="Proteomes" id="UP000226420"/>
    </source>
</evidence>
<dbReference type="Gene3D" id="3.40.50.10090">
    <property type="match status" value="2"/>
</dbReference>
<keyword evidence="4 9" id="KW-0456">Lyase</keyword>
<evidence type="ECO:0000256" key="6">
    <source>
        <dbReference type="ARBA" id="ARBA00037589"/>
    </source>
</evidence>
<comment type="catalytic activity">
    <reaction evidence="8 9">
        <text>hydroxymethylbilane = uroporphyrinogen III + H2O</text>
        <dbReference type="Rhea" id="RHEA:18965"/>
        <dbReference type="ChEBI" id="CHEBI:15377"/>
        <dbReference type="ChEBI" id="CHEBI:57308"/>
        <dbReference type="ChEBI" id="CHEBI:57845"/>
        <dbReference type="EC" id="4.2.1.75"/>
    </reaction>
</comment>
<dbReference type="InterPro" id="IPR039793">
    <property type="entry name" value="UROS/Hem4"/>
</dbReference>
<dbReference type="SUPFAM" id="SSF69618">
    <property type="entry name" value="HemD-like"/>
    <property type="match status" value="1"/>
</dbReference>